<feature type="compositionally biased region" description="Acidic residues" evidence="1">
    <location>
        <begin position="1"/>
        <end position="11"/>
    </location>
</feature>
<dbReference type="RefSeq" id="WP_157697614.1">
    <property type="nucleotide sequence ID" value="NZ_FCOX02000029.1"/>
</dbReference>
<dbReference type="Proteomes" id="UP000071859">
    <property type="component" value="Unassembled WGS sequence"/>
</dbReference>
<accession>A0A158DAX5</accession>
<gene>
    <name evidence="2" type="ORF">AWB78_04943</name>
</gene>
<evidence type="ECO:0000313" key="3">
    <source>
        <dbReference type="Proteomes" id="UP000071859"/>
    </source>
</evidence>
<reference evidence="2" key="1">
    <citation type="submission" date="2016-01" db="EMBL/GenBank/DDBJ databases">
        <authorList>
            <person name="Peeters C."/>
        </authorList>
    </citation>
    <scope>NUCLEOTIDE SEQUENCE</scope>
    <source>
        <strain evidence="2">LMG 29321</strain>
    </source>
</reference>
<name>A0A158DAX5_9BURK</name>
<organism evidence="2 3">
    <name type="scientific">Caballeronia calidae</name>
    <dbReference type="NCBI Taxonomy" id="1777139"/>
    <lineage>
        <taxon>Bacteria</taxon>
        <taxon>Pseudomonadati</taxon>
        <taxon>Pseudomonadota</taxon>
        <taxon>Betaproteobacteria</taxon>
        <taxon>Burkholderiales</taxon>
        <taxon>Burkholderiaceae</taxon>
        <taxon>Caballeronia</taxon>
    </lineage>
</organism>
<dbReference type="EMBL" id="FCOX02000029">
    <property type="protein sequence ID" value="SAK91641.1"/>
    <property type="molecule type" value="Genomic_DNA"/>
</dbReference>
<evidence type="ECO:0000313" key="2">
    <source>
        <dbReference type="EMBL" id="SAK91641.1"/>
    </source>
</evidence>
<sequence>MLTAEGADDAEVTIRPDNGGGWRIEIPRRGGRTFVTGLATDVRRSNWRAG</sequence>
<dbReference type="OrthoDB" id="9133794at2"/>
<feature type="region of interest" description="Disordered" evidence="1">
    <location>
        <begin position="1"/>
        <end position="20"/>
    </location>
</feature>
<protein>
    <submittedName>
        <fullName evidence="2">Uncharacterized protein</fullName>
    </submittedName>
</protein>
<dbReference type="AlphaFoldDB" id="A0A158DAX5"/>
<comment type="caution">
    <text evidence="2">The sequence shown here is derived from an EMBL/GenBank/DDBJ whole genome shotgun (WGS) entry which is preliminary data.</text>
</comment>
<evidence type="ECO:0000256" key="1">
    <source>
        <dbReference type="SAM" id="MobiDB-lite"/>
    </source>
</evidence>
<proteinExistence type="predicted"/>
<keyword evidence="3" id="KW-1185">Reference proteome</keyword>